<evidence type="ECO:0000313" key="2">
    <source>
        <dbReference type="EMBL" id="GEQ14577.1"/>
    </source>
</evidence>
<dbReference type="Pfam" id="PF00583">
    <property type="entry name" value="Acetyltransf_1"/>
    <property type="match status" value="1"/>
</dbReference>
<dbReference type="PROSITE" id="PS51186">
    <property type="entry name" value="GNAT"/>
    <property type="match status" value="1"/>
</dbReference>
<organism evidence="2 3">
    <name type="scientific">Knoellia locipacati</name>
    <dbReference type="NCBI Taxonomy" id="882824"/>
    <lineage>
        <taxon>Bacteria</taxon>
        <taxon>Bacillati</taxon>
        <taxon>Actinomycetota</taxon>
        <taxon>Actinomycetes</taxon>
        <taxon>Micrococcales</taxon>
        <taxon>Intrasporangiaceae</taxon>
        <taxon>Knoellia</taxon>
    </lineage>
</organism>
<dbReference type="InterPro" id="IPR000182">
    <property type="entry name" value="GNAT_dom"/>
</dbReference>
<dbReference type="GO" id="GO:0016747">
    <property type="term" value="F:acyltransferase activity, transferring groups other than amino-acyl groups"/>
    <property type="evidence" value="ECO:0007669"/>
    <property type="project" value="InterPro"/>
</dbReference>
<protein>
    <recommendedName>
        <fullName evidence="1">N-acetyltransferase domain-containing protein</fullName>
    </recommendedName>
</protein>
<dbReference type="RefSeq" id="WP_147065804.1">
    <property type="nucleotide sequence ID" value="NZ_BAABDN010000002.1"/>
</dbReference>
<gene>
    <name evidence="2" type="ORF">KLO01_26240</name>
</gene>
<proteinExistence type="predicted"/>
<dbReference type="Proteomes" id="UP000321793">
    <property type="component" value="Unassembled WGS sequence"/>
</dbReference>
<keyword evidence="3" id="KW-1185">Reference proteome</keyword>
<accession>A0A512T2Z2</accession>
<dbReference type="OrthoDB" id="4842490at2"/>
<dbReference type="InterPro" id="IPR016181">
    <property type="entry name" value="Acyl_CoA_acyltransferase"/>
</dbReference>
<feature type="domain" description="N-acetyltransferase" evidence="1">
    <location>
        <begin position="123"/>
        <end position="262"/>
    </location>
</feature>
<name>A0A512T2Z2_9MICO</name>
<dbReference type="SUPFAM" id="SSF55729">
    <property type="entry name" value="Acyl-CoA N-acyltransferases (Nat)"/>
    <property type="match status" value="1"/>
</dbReference>
<reference evidence="2 3" key="1">
    <citation type="submission" date="2019-07" db="EMBL/GenBank/DDBJ databases">
        <title>Whole genome shotgun sequence of Knoellia locipacati NBRC 109775.</title>
        <authorList>
            <person name="Hosoyama A."/>
            <person name="Uohara A."/>
            <person name="Ohji S."/>
            <person name="Ichikawa N."/>
        </authorList>
    </citation>
    <scope>NUCLEOTIDE SEQUENCE [LARGE SCALE GENOMIC DNA]</scope>
    <source>
        <strain evidence="2 3">NBRC 109775</strain>
    </source>
</reference>
<dbReference type="EMBL" id="BKBA01000009">
    <property type="protein sequence ID" value="GEQ14577.1"/>
    <property type="molecule type" value="Genomic_DNA"/>
</dbReference>
<comment type="caution">
    <text evidence="2">The sequence shown here is derived from an EMBL/GenBank/DDBJ whole genome shotgun (WGS) entry which is preliminary data.</text>
</comment>
<evidence type="ECO:0000259" key="1">
    <source>
        <dbReference type="PROSITE" id="PS51186"/>
    </source>
</evidence>
<sequence length="262" mass="28324">MTPEPPFPGLVMRAMTRHGVVPSRGYVTLEHDEALVSHYPAEPDRPFVVHWTHSEREPADVFGDLTAHLVEHGARSTEWWFRDDSTPVGLEELVLGAGAVTTEDQVCVARAVGGTVPAFAPGVRVTLVQDAAGLDAVVAIGAEVFGNPVPPDREAHLAEVLDDLENARSAWVVGWLDDEPVGRASVGFEWQVAPLVGAAVLPHARRRGVYAAMLAARLDLAATARCHTAITKARRTESLPLLLREGFQPIGHERAHLLHVTP</sequence>
<dbReference type="Gene3D" id="3.40.630.30">
    <property type="match status" value="1"/>
</dbReference>
<dbReference type="AlphaFoldDB" id="A0A512T2Z2"/>
<evidence type="ECO:0000313" key="3">
    <source>
        <dbReference type="Proteomes" id="UP000321793"/>
    </source>
</evidence>